<sequence>MEHSANSDDPSSPSTLQICKSDRKYRPPPASPCRSPLTPPIIPSPTAVDENRRARGFAILFHSSAKKLETRRGTGSPAFLDGRIPSLAPHSQLVCPPPSTRPVSQTENCALSTKGLCHAATSRLAPTLRPTCLVSLQKIDRPVSSYESQTILEPLPSPHLGAGVP</sequence>
<keyword evidence="3" id="KW-1185">Reference proteome</keyword>
<protein>
    <submittedName>
        <fullName evidence="2">Uncharacterized protein</fullName>
    </submittedName>
</protein>
<evidence type="ECO:0000313" key="2">
    <source>
        <dbReference type="EMBL" id="KAF6827403.1"/>
    </source>
</evidence>
<name>A0A8H6NC44_9PEZI</name>
<dbReference type="AlphaFoldDB" id="A0A8H6NC44"/>
<organism evidence="2 3">
    <name type="scientific">Colletotrichum musicola</name>
    <dbReference type="NCBI Taxonomy" id="2175873"/>
    <lineage>
        <taxon>Eukaryota</taxon>
        <taxon>Fungi</taxon>
        <taxon>Dikarya</taxon>
        <taxon>Ascomycota</taxon>
        <taxon>Pezizomycotina</taxon>
        <taxon>Sordariomycetes</taxon>
        <taxon>Hypocreomycetidae</taxon>
        <taxon>Glomerellales</taxon>
        <taxon>Glomerellaceae</taxon>
        <taxon>Colletotrichum</taxon>
        <taxon>Colletotrichum orchidearum species complex</taxon>
    </lineage>
</organism>
<accession>A0A8H6NC44</accession>
<evidence type="ECO:0000256" key="1">
    <source>
        <dbReference type="SAM" id="MobiDB-lite"/>
    </source>
</evidence>
<feature type="compositionally biased region" description="Polar residues" evidence="1">
    <location>
        <begin position="7"/>
        <end position="18"/>
    </location>
</feature>
<gene>
    <name evidence="2" type="ORF">CMUS01_09025</name>
</gene>
<evidence type="ECO:0000313" key="3">
    <source>
        <dbReference type="Proteomes" id="UP000639643"/>
    </source>
</evidence>
<dbReference type="EMBL" id="WIGM01000369">
    <property type="protein sequence ID" value="KAF6827403.1"/>
    <property type="molecule type" value="Genomic_DNA"/>
</dbReference>
<feature type="region of interest" description="Disordered" evidence="1">
    <location>
        <begin position="1"/>
        <end position="49"/>
    </location>
</feature>
<dbReference type="Proteomes" id="UP000639643">
    <property type="component" value="Unassembled WGS sequence"/>
</dbReference>
<reference evidence="2" key="1">
    <citation type="journal article" date="2020" name="Phytopathology">
        <title>Genome Sequence Resources of Colletotrichum truncatum, C. plurivorum, C. musicola, and C. sojae: Four Species Pathogenic to Soybean (Glycine max).</title>
        <authorList>
            <person name="Rogerio F."/>
            <person name="Boufleur T.R."/>
            <person name="Ciampi-Guillardi M."/>
            <person name="Sukno S.A."/>
            <person name="Thon M.R."/>
            <person name="Massola Junior N.S."/>
            <person name="Baroncelli R."/>
        </authorList>
    </citation>
    <scope>NUCLEOTIDE SEQUENCE</scope>
    <source>
        <strain evidence="2">LFN0074</strain>
    </source>
</reference>
<proteinExistence type="predicted"/>
<comment type="caution">
    <text evidence="2">The sequence shown here is derived from an EMBL/GenBank/DDBJ whole genome shotgun (WGS) entry which is preliminary data.</text>
</comment>
<feature type="compositionally biased region" description="Pro residues" evidence="1">
    <location>
        <begin position="27"/>
        <end position="43"/>
    </location>
</feature>